<reference evidence="1 2" key="1">
    <citation type="journal article" date="2019" name="Commun. Biol.">
        <title>The bagworm genome reveals a unique fibroin gene that provides high tensile strength.</title>
        <authorList>
            <person name="Kono N."/>
            <person name="Nakamura H."/>
            <person name="Ohtoshi R."/>
            <person name="Tomita M."/>
            <person name="Numata K."/>
            <person name="Arakawa K."/>
        </authorList>
    </citation>
    <scope>NUCLEOTIDE SEQUENCE [LARGE SCALE GENOMIC DNA]</scope>
</reference>
<evidence type="ECO:0000313" key="1">
    <source>
        <dbReference type="EMBL" id="GBP40574.1"/>
    </source>
</evidence>
<dbReference type="EMBL" id="BGZK01000383">
    <property type="protein sequence ID" value="GBP40574.1"/>
    <property type="molecule type" value="Genomic_DNA"/>
</dbReference>
<dbReference type="Proteomes" id="UP000299102">
    <property type="component" value="Unassembled WGS sequence"/>
</dbReference>
<sequence>MSFYADDSVRRAIIFGIIIIHPSSSIGGPKSYTMSVHSTCVQQRIEVDGPVDLRSQRMLFVRYKPRPIAESGHNNKLQPLTAKKDPMASILNRPPPEIYGWTLFMTLWEVTSAISGRRLRKRKTVKMAMGPSVSVDL</sequence>
<accession>A0A4C1VRY6</accession>
<evidence type="ECO:0000313" key="2">
    <source>
        <dbReference type="Proteomes" id="UP000299102"/>
    </source>
</evidence>
<proteinExistence type="predicted"/>
<gene>
    <name evidence="1" type="ORF">EVAR_7575_1</name>
</gene>
<comment type="caution">
    <text evidence="1">The sequence shown here is derived from an EMBL/GenBank/DDBJ whole genome shotgun (WGS) entry which is preliminary data.</text>
</comment>
<dbReference type="AlphaFoldDB" id="A0A4C1VRY6"/>
<name>A0A4C1VRY6_EUMVA</name>
<protein>
    <submittedName>
        <fullName evidence="1">Uncharacterized protein</fullName>
    </submittedName>
</protein>
<keyword evidence="2" id="KW-1185">Reference proteome</keyword>
<organism evidence="1 2">
    <name type="scientific">Eumeta variegata</name>
    <name type="common">Bagworm moth</name>
    <name type="synonym">Eumeta japonica</name>
    <dbReference type="NCBI Taxonomy" id="151549"/>
    <lineage>
        <taxon>Eukaryota</taxon>
        <taxon>Metazoa</taxon>
        <taxon>Ecdysozoa</taxon>
        <taxon>Arthropoda</taxon>
        <taxon>Hexapoda</taxon>
        <taxon>Insecta</taxon>
        <taxon>Pterygota</taxon>
        <taxon>Neoptera</taxon>
        <taxon>Endopterygota</taxon>
        <taxon>Lepidoptera</taxon>
        <taxon>Glossata</taxon>
        <taxon>Ditrysia</taxon>
        <taxon>Tineoidea</taxon>
        <taxon>Psychidae</taxon>
        <taxon>Oiketicinae</taxon>
        <taxon>Eumeta</taxon>
    </lineage>
</organism>